<evidence type="ECO:0000259" key="1">
    <source>
        <dbReference type="Pfam" id="PF09983"/>
    </source>
</evidence>
<dbReference type="InterPro" id="IPR024534">
    <property type="entry name" value="JetD_C"/>
</dbReference>
<comment type="caution">
    <text evidence="2">The sequence shown here is derived from an EMBL/GenBank/DDBJ whole genome shotgun (WGS) entry which is preliminary data.</text>
</comment>
<name>A0A5R9LG00_9ENTR</name>
<evidence type="ECO:0000313" key="2">
    <source>
        <dbReference type="EMBL" id="TLV15676.1"/>
    </source>
</evidence>
<organism evidence="2 3">
    <name type="scientific">Klebsiella indica</name>
    <dbReference type="NCBI Taxonomy" id="2582917"/>
    <lineage>
        <taxon>Bacteria</taxon>
        <taxon>Pseudomonadati</taxon>
        <taxon>Pseudomonadota</taxon>
        <taxon>Gammaproteobacteria</taxon>
        <taxon>Enterobacterales</taxon>
        <taxon>Enterobacteriaceae</taxon>
        <taxon>Klebsiella/Raoultella group</taxon>
        <taxon>Klebsiella</taxon>
    </lineage>
</organism>
<dbReference type="EMBL" id="VCHQ01000018">
    <property type="protein sequence ID" value="TLV15676.1"/>
    <property type="molecule type" value="Genomic_DNA"/>
</dbReference>
<protein>
    <recommendedName>
        <fullName evidence="1">Wadjet protein JetD C-terminal domain-containing protein</fullName>
    </recommendedName>
</protein>
<dbReference type="Pfam" id="PF09983">
    <property type="entry name" value="JetD_C"/>
    <property type="match status" value="1"/>
</dbReference>
<dbReference type="RefSeq" id="WP_138361576.1">
    <property type="nucleotide sequence ID" value="NZ_JBCIVH010000030.1"/>
</dbReference>
<dbReference type="Proteomes" id="UP000307430">
    <property type="component" value="Unassembled WGS sequence"/>
</dbReference>
<proteinExistence type="predicted"/>
<keyword evidence="3" id="KW-1185">Reference proteome</keyword>
<feature type="domain" description="Wadjet protein JetD C-terminal" evidence="1">
    <location>
        <begin position="176"/>
        <end position="252"/>
    </location>
</feature>
<sequence>MHKQLFQLGFPVSELGDILQQLKERQMMFENDKEKLLRNYLAELGIIIPFTRNRWRLVESERLEILLVQVQQQIQQQIIGRKEHRPAIPRRMQRIHHKSASAWRGNSKASLSQPLVKGQTVTYDDILRLRSQGTALRLTFTGNNRENVLFADDESRWRSECCLPERMLLDLLSVDMSSAQLIMTVENLGAYVDMPLVDGLILIFAPGLNYQPACRWISQYGQDIPWVHFPDLDPNGLTIARQLSHSLARACRIWLPDFWPSAHQVNEVIGAGKHAWDTAPDCPQLTQLRQEQRWIEQEVLVVDYRFNAAMQRLVNHSGDEIVLIESTESSIEQDV</sequence>
<accession>A0A5R9LG00</accession>
<reference evidence="2 3" key="1">
    <citation type="submission" date="2019-05" db="EMBL/GenBank/DDBJ databases">
        <title>Genome sequence of Klebsiella sp strain TOUT106.</title>
        <authorList>
            <person name="Rahi P."/>
            <person name="Chaudhari D."/>
        </authorList>
    </citation>
    <scope>NUCLEOTIDE SEQUENCE [LARGE SCALE GENOMIC DNA]</scope>
    <source>
        <strain evidence="2 3">TOUT106</strain>
    </source>
</reference>
<evidence type="ECO:0000313" key="3">
    <source>
        <dbReference type="Proteomes" id="UP000307430"/>
    </source>
</evidence>
<dbReference type="AlphaFoldDB" id="A0A5R9LG00"/>
<gene>
    <name evidence="2" type="ORF">FE839_14870</name>
</gene>